<name>A0A395SK20_FUSSP</name>
<dbReference type="Proteomes" id="UP000266152">
    <property type="component" value="Unassembled WGS sequence"/>
</dbReference>
<dbReference type="Gene3D" id="1.25.40.20">
    <property type="entry name" value="Ankyrin repeat-containing domain"/>
    <property type="match status" value="1"/>
</dbReference>
<dbReference type="SUPFAM" id="SSF48403">
    <property type="entry name" value="Ankyrin repeat"/>
    <property type="match status" value="1"/>
</dbReference>
<dbReference type="InterPro" id="IPR036770">
    <property type="entry name" value="Ankyrin_rpt-contain_sf"/>
</dbReference>
<dbReference type="AlphaFoldDB" id="A0A395SK20"/>
<reference evidence="1 2" key="1">
    <citation type="journal article" date="2018" name="PLoS Pathog.">
        <title>Evolution of structural diversity of trichothecenes, a family of toxins produced by plant pathogenic and entomopathogenic fungi.</title>
        <authorList>
            <person name="Proctor R.H."/>
            <person name="McCormick S.P."/>
            <person name="Kim H.S."/>
            <person name="Cardoza R.E."/>
            <person name="Stanley A.M."/>
            <person name="Lindo L."/>
            <person name="Kelly A."/>
            <person name="Brown D.W."/>
            <person name="Lee T."/>
            <person name="Vaughan M.M."/>
            <person name="Alexander N.J."/>
            <person name="Busman M."/>
            <person name="Gutierrez S."/>
        </authorList>
    </citation>
    <scope>NUCLEOTIDE SEQUENCE [LARGE SCALE GENOMIC DNA]</scope>
    <source>
        <strain evidence="1 2">NRRL 3299</strain>
    </source>
</reference>
<sequence>MESHQQSTIASSNFISKLLTIPPEILFHIMSFTDTFQCKVSLARTCGPLYDTLINEIYKRASKSKSLARAHIYEACRDGNILTLERSFQAEAHCIDHRIQERFNRPLYTAIQFYQVDVVQWLLAHGADPNFTVVQSVMMPGIPEWRIPEKWSRLGFVMPCHYYWRWAGRAIIKLLRDAGAEEKSLHLPLDREHLDWIQSGAQCCRLHPVIYTMVIIPIILKYYSPFKSICRHILHCGVLYS</sequence>
<protein>
    <recommendedName>
        <fullName evidence="3">F-box domain-containing protein</fullName>
    </recommendedName>
</protein>
<keyword evidence="2" id="KW-1185">Reference proteome</keyword>
<dbReference type="EMBL" id="PXOF01000034">
    <property type="protein sequence ID" value="RGP72525.1"/>
    <property type="molecule type" value="Genomic_DNA"/>
</dbReference>
<evidence type="ECO:0000313" key="2">
    <source>
        <dbReference type="Proteomes" id="UP000266152"/>
    </source>
</evidence>
<evidence type="ECO:0008006" key="3">
    <source>
        <dbReference type="Google" id="ProtNLM"/>
    </source>
</evidence>
<organism evidence="1 2">
    <name type="scientific">Fusarium sporotrichioides</name>
    <dbReference type="NCBI Taxonomy" id="5514"/>
    <lineage>
        <taxon>Eukaryota</taxon>
        <taxon>Fungi</taxon>
        <taxon>Dikarya</taxon>
        <taxon>Ascomycota</taxon>
        <taxon>Pezizomycotina</taxon>
        <taxon>Sordariomycetes</taxon>
        <taxon>Hypocreomycetidae</taxon>
        <taxon>Hypocreales</taxon>
        <taxon>Nectriaceae</taxon>
        <taxon>Fusarium</taxon>
    </lineage>
</organism>
<evidence type="ECO:0000313" key="1">
    <source>
        <dbReference type="EMBL" id="RGP72525.1"/>
    </source>
</evidence>
<gene>
    <name evidence="1" type="ORF">FSPOR_2737</name>
</gene>
<proteinExistence type="predicted"/>
<comment type="caution">
    <text evidence="1">The sequence shown here is derived from an EMBL/GenBank/DDBJ whole genome shotgun (WGS) entry which is preliminary data.</text>
</comment>
<accession>A0A395SK20</accession>